<evidence type="ECO:0000256" key="1">
    <source>
        <dbReference type="SAM" id="MobiDB-lite"/>
    </source>
</evidence>
<dbReference type="STRING" id="909613.UO65_6416"/>
<comment type="caution">
    <text evidence="3">The sequence shown here is derived from an EMBL/GenBank/DDBJ whole genome shotgun (WGS) entry which is preliminary data.</text>
</comment>
<accession>W7IW82</accession>
<evidence type="ECO:0000259" key="2">
    <source>
        <dbReference type="Pfam" id="PF01476"/>
    </source>
</evidence>
<feature type="region of interest" description="Disordered" evidence="1">
    <location>
        <begin position="26"/>
        <end position="48"/>
    </location>
</feature>
<dbReference type="Gene3D" id="3.10.350.10">
    <property type="entry name" value="LysM domain"/>
    <property type="match status" value="1"/>
</dbReference>
<dbReference type="Proteomes" id="UP000019277">
    <property type="component" value="Unassembled WGS sequence"/>
</dbReference>
<dbReference type="AlphaFoldDB" id="W7IW82"/>
<dbReference type="InterPro" id="IPR036779">
    <property type="entry name" value="LysM_dom_sf"/>
</dbReference>
<feature type="domain" description="LysM" evidence="2">
    <location>
        <begin position="110"/>
        <end position="157"/>
    </location>
</feature>
<gene>
    <name evidence="3" type="ORF">UO65_6416</name>
</gene>
<evidence type="ECO:0000313" key="3">
    <source>
        <dbReference type="EMBL" id="EWC58274.1"/>
    </source>
</evidence>
<dbReference type="RefSeq" id="WP_152552375.1">
    <property type="nucleotide sequence ID" value="NZ_AYXG01000244.1"/>
</dbReference>
<sequence>MAAAPAAESVIPTGGKYAQLMTPVRTIPVPPLDRPARRPGQGRLRPPTRRRVAGAPRVVAQARCARRGPVPVPVLLGLASLAAAAVYGLGLFAGSVAGGADVPVTTTVVRVQPGEGLSDVAARMAPDSDNAAVVARIRELNRLSGGSLRSGQPLTVPFSR</sequence>
<evidence type="ECO:0000313" key="4">
    <source>
        <dbReference type="Proteomes" id="UP000019277"/>
    </source>
</evidence>
<organism evidence="3 4">
    <name type="scientific">Actinokineospora spheciospongiae</name>
    <dbReference type="NCBI Taxonomy" id="909613"/>
    <lineage>
        <taxon>Bacteria</taxon>
        <taxon>Bacillati</taxon>
        <taxon>Actinomycetota</taxon>
        <taxon>Actinomycetes</taxon>
        <taxon>Pseudonocardiales</taxon>
        <taxon>Pseudonocardiaceae</taxon>
        <taxon>Actinokineospora</taxon>
    </lineage>
</organism>
<dbReference type="eggNOG" id="COG1388">
    <property type="taxonomic scope" value="Bacteria"/>
</dbReference>
<dbReference type="EMBL" id="AYXG01000244">
    <property type="protein sequence ID" value="EWC58274.1"/>
    <property type="molecule type" value="Genomic_DNA"/>
</dbReference>
<reference evidence="3 4" key="1">
    <citation type="journal article" date="2014" name="Genome Announc.">
        <title>Draft Genome Sequence of the Antitrypanosomally Active Sponge-Associated Bacterium Actinokineospora sp. Strain EG49.</title>
        <authorList>
            <person name="Harjes J."/>
            <person name="Ryu T."/>
            <person name="Abdelmohsen U.R."/>
            <person name="Moitinho-Silva L."/>
            <person name="Horn H."/>
            <person name="Ravasi T."/>
            <person name="Hentschel U."/>
        </authorList>
    </citation>
    <scope>NUCLEOTIDE SEQUENCE [LARGE SCALE GENOMIC DNA]</scope>
    <source>
        <strain evidence="3 4">EG49</strain>
    </source>
</reference>
<keyword evidence="4" id="KW-1185">Reference proteome</keyword>
<protein>
    <recommendedName>
        <fullName evidence="2">LysM domain-containing protein</fullName>
    </recommendedName>
</protein>
<dbReference type="Pfam" id="PF01476">
    <property type="entry name" value="LysM"/>
    <property type="match status" value="1"/>
</dbReference>
<dbReference type="OrthoDB" id="3699712at2"/>
<dbReference type="InterPro" id="IPR018392">
    <property type="entry name" value="LysM"/>
</dbReference>
<proteinExistence type="predicted"/>
<name>W7IW82_9PSEU</name>